<keyword evidence="4" id="KW-0547">Nucleotide-binding</keyword>
<dbReference type="InterPro" id="IPR004604">
    <property type="entry name" value="DNA_recomb/repair_RecN"/>
</dbReference>
<dbReference type="GO" id="GO:0009432">
    <property type="term" value="P:SOS response"/>
    <property type="evidence" value="ECO:0007669"/>
    <property type="project" value="TreeGrafter"/>
</dbReference>
<evidence type="ECO:0000256" key="3">
    <source>
        <dbReference type="ARBA" id="ARBA00021315"/>
    </source>
</evidence>
<keyword evidence="12" id="KW-1185">Reference proteome</keyword>
<dbReference type="GO" id="GO:0005524">
    <property type="term" value="F:ATP binding"/>
    <property type="evidence" value="ECO:0007669"/>
    <property type="project" value="UniProtKB-KW"/>
</dbReference>
<dbReference type="Proteomes" id="UP000253046">
    <property type="component" value="Unassembled WGS sequence"/>
</dbReference>
<comment type="function">
    <text evidence="1 9">May be involved in recombinational repair of damaged DNA.</text>
</comment>
<evidence type="ECO:0000256" key="5">
    <source>
        <dbReference type="ARBA" id="ARBA00022763"/>
    </source>
</evidence>
<dbReference type="Gene3D" id="3.40.50.300">
    <property type="entry name" value="P-loop containing nucleotide triphosphate hydrolases"/>
    <property type="match status" value="2"/>
</dbReference>
<dbReference type="EMBL" id="QNRY01000044">
    <property type="protein sequence ID" value="RBP58916.1"/>
    <property type="molecule type" value="Genomic_DNA"/>
</dbReference>
<dbReference type="PANTHER" id="PTHR11059">
    <property type="entry name" value="DNA REPAIR PROTEIN RECN"/>
    <property type="match status" value="1"/>
</dbReference>
<accession>A0A366HYA0</accession>
<evidence type="ECO:0000256" key="6">
    <source>
        <dbReference type="ARBA" id="ARBA00022840"/>
    </source>
</evidence>
<comment type="similarity">
    <text evidence="2 9">Belongs to the RecN family.</text>
</comment>
<proteinExistence type="inferred from homology"/>
<reference evidence="11 12" key="1">
    <citation type="submission" date="2018-06" db="EMBL/GenBank/DDBJ databases">
        <title>Genomic Encyclopedia of Type Strains, Phase IV (KMG-IV): sequencing the most valuable type-strain genomes for metagenomic binning, comparative biology and taxonomic classification.</title>
        <authorList>
            <person name="Goeker M."/>
        </authorList>
    </citation>
    <scope>NUCLEOTIDE SEQUENCE [LARGE SCALE GENOMIC DNA]</scope>
    <source>
        <strain evidence="11 12">DSM 30166</strain>
    </source>
</reference>
<evidence type="ECO:0000313" key="12">
    <source>
        <dbReference type="Proteomes" id="UP000253046"/>
    </source>
</evidence>
<dbReference type="CDD" id="cd03241">
    <property type="entry name" value="ABC_RecN"/>
    <property type="match status" value="2"/>
</dbReference>
<dbReference type="PIRSF" id="PIRSF003128">
    <property type="entry name" value="RecN"/>
    <property type="match status" value="1"/>
</dbReference>
<organism evidence="11 12">
    <name type="scientific">Brenneria salicis ATCC 15712 = DSM 30166</name>
    <dbReference type="NCBI Taxonomy" id="714314"/>
    <lineage>
        <taxon>Bacteria</taxon>
        <taxon>Pseudomonadati</taxon>
        <taxon>Pseudomonadota</taxon>
        <taxon>Gammaproteobacteria</taxon>
        <taxon>Enterobacterales</taxon>
        <taxon>Pectobacteriaceae</taxon>
        <taxon>Brenneria</taxon>
    </lineage>
</organism>
<dbReference type="Pfam" id="PF02463">
    <property type="entry name" value="SMC_N"/>
    <property type="match status" value="1"/>
</dbReference>
<dbReference type="RefSeq" id="WP_113868794.1">
    <property type="nucleotide sequence ID" value="NZ_AGJP01000001.1"/>
</dbReference>
<keyword evidence="6" id="KW-0067">ATP-binding</keyword>
<dbReference type="NCBIfam" id="TIGR00634">
    <property type="entry name" value="recN"/>
    <property type="match status" value="1"/>
</dbReference>
<dbReference type="InterPro" id="IPR027417">
    <property type="entry name" value="P-loop_NTPase"/>
</dbReference>
<dbReference type="GO" id="GO:0043590">
    <property type="term" value="C:bacterial nucleoid"/>
    <property type="evidence" value="ECO:0007669"/>
    <property type="project" value="TreeGrafter"/>
</dbReference>
<evidence type="ECO:0000256" key="9">
    <source>
        <dbReference type="PIRNR" id="PIRNR003128"/>
    </source>
</evidence>
<keyword evidence="5 9" id="KW-0227">DNA damage</keyword>
<dbReference type="GO" id="GO:0006281">
    <property type="term" value="P:DNA repair"/>
    <property type="evidence" value="ECO:0007669"/>
    <property type="project" value="UniProtKB-KW"/>
</dbReference>
<evidence type="ECO:0000256" key="8">
    <source>
        <dbReference type="ARBA" id="ARBA00033408"/>
    </source>
</evidence>
<dbReference type="InterPro" id="IPR003395">
    <property type="entry name" value="RecF/RecN/SMC_N"/>
</dbReference>
<dbReference type="OrthoDB" id="9806954at2"/>
<evidence type="ECO:0000256" key="4">
    <source>
        <dbReference type="ARBA" id="ARBA00022741"/>
    </source>
</evidence>
<protein>
    <recommendedName>
        <fullName evidence="3 9">DNA repair protein RecN</fullName>
    </recommendedName>
    <alternativeName>
        <fullName evidence="8 9">Recombination protein N</fullName>
    </alternativeName>
</protein>
<evidence type="ECO:0000313" key="11">
    <source>
        <dbReference type="EMBL" id="RBP58916.1"/>
    </source>
</evidence>
<feature type="domain" description="RecF/RecN/SMC N-terminal" evidence="10">
    <location>
        <begin position="2"/>
        <end position="510"/>
    </location>
</feature>
<dbReference type="FunFam" id="3.40.50.300:FF:000319">
    <property type="entry name" value="DNA repair protein RecN"/>
    <property type="match status" value="1"/>
</dbReference>
<evidence type="ECO:0000256" key="2">
    <source>
        <dbReference type="ARBA" id="ARBA00009441"/>
    </source>
</evidence>
<gene>
    <name evidence="11" type="ORF">DES54_1447</name>
</gene>
<dbReference type="PANTHER" id="PTHR11059:SF0">
    <property type="entry name" value="DNA REPAIR PROTEIN RECN"/>
    <property type="match status" value="1"/>
</dbReference>
<evidence type="ECO:0000259" key="10">
    <source>
        <dbReference type="Pfam" id="PF02463"/>
    </source>
</evidence>
<dbReference type="NCBIfam" id="NF008121">
    <property type="entry name" value="PRK10869.1"/>
    <property type="match status" value="1"/>
</dbReference>
<dbReference type="SUPFAM" id="SSF52540">
    <property type="entry name" value="P-loop containing nucleoside triphosphate hydrolases"/>
    <property type="match status" value="2"/>
</dbReference>
<evidence type="ECO:0000256" key="7">
    <source>
        <dbReference type="ARBA" id="ARBA00023204"/>
    </source>
</evidence>
<comment type="caution">
    <text evidence="11">The sequence shown here is derived from an EMBL/GenBank/DDBJ whole genome shotgun (WGS) entry which is preliminary data.</text>
</comment>
<dbReference type="FunFam" id="3.40.50.300:FF:000356">
    <property type="entry name" value="DNA repair protein RecN"/>
    <property type="match status" value="1"/>
</dbReference>
<dbReference type="GO" id="GO:0006310">
    <property type="term" value="P:DNA recombination"/>
    <property type="evidence" value="ECO:0007669"/>
    <property type="project" value="InterPro"/>
</dbReference>
<evidence type="ECO:0000256" key="1">
    <source>
        <dbReference type="ARBA" id="ARBA00003618"/>
    </source>
</evidence>
<name>A0A366HYA0_9GAMM</name>
<dbReference type="AlphaFoldDB" id="A0A366HYA0"/>
<keyword evidence="7 9" id="KW-0234">DNA repair</keyword>
<sequence length="565" mass="62753">MLAQLTISNFAIVRELDIDFQAGMSVITGETGAGKSIAIDALGLCLGNRADASMVRPGAARADICARFSLVDTPTARQWLEENQLDDSNECLLRRVIGADGRSRGFINGTAVPLSQLRELGQLLIQLHGQHAHQLLLKPDHQKHLLDAYADEPDLLRAMQQIRQQWHQSCRELAQLQQAAIEREARRELLQYQLKELNEFAPQSGEYEQIDVEYKRLSNSGQLLSLSQQTLQLLSENEEQNILSMLYSVKNQLGELISMDEKLSGVLNMLEEAGILISEASDELRHYSDQMDLDPIRLYELEQRLSRQLALARKHHVAPEALPAFYKQLLEEQRLLEQQESDHETLSAAVSAYHQQALHAAEQLHIRRRHHAGELARLITANMHELAMPHGHFTIDVKFTPEYLTASGADNIEFCVTTNPGQPHQPLAKVASGGELSRIALIIQVITARKMDTPALIFDEVDVGISGPTAAIVGKMLRQLGESTQVMCVTHLPQVAGCGHHHFFVSKQTDGAATETLMQPLDKRARLQELARLLGGSAVTKHTLANAKELLAAVNLDGHNSLQSQ</sequence>